<dbReference type="EMBL" id="AEJM01000002">
    <property type="protein sequence ID" value="EGY35243.1"/>
    <property type="molecule type" value="Genomic_DNA"/>
</dbReference>
<dbReference type="Proteomes" id="UP000005508">
    <property type="component" value="Unassembled WGS sequence"/>
</dbReference>
<comment type="caution">
    <text evidence="1">The sequence shown here is derived from an EMBL/GenBank/DDBJ whole genome shotgun (WGS) entry which is preliminary data.</text>
</comment>
<reference evidence="1 2" key="1">
    <citation type="submission" date="2010-10" db="EMBL/GenBank/DDBJ databases">
        <authorList>
            <person name="Chen C."/>
            <person name="Kittichotirat W."/>
            <person name="Asikainen S."/>
            <person name="Bumgarner R."/>
        </authorList>
    </citation>
    <scope>NUCLEOTIDE SEQUENCE [LARGE SCALE GENOMIC DNA]</scope>
    <source>
        <strain evidence="1 2">SC1083</strain>
    </source>
</reference>
<organism evidence="1 2">
    <name type="scientific">Aggregatibacter actinomycetemcomitans serotype e str. SC1083</name>
    <dbReference type="NCBI Taxonomy" id="907488"/>
    <lineage>
        <taxon>Bacteria</taxon>
        <taxon>Pseudomonadati</taxon>
        <taxon>Pseudomonadota</taxon>
        <taxon>Gammaproteobacteria</taxon>
        <taxon>Pasteurellales</taxon>
        <taxon>Pasteurellaceae</taxon>
        <taxon>Aggregatibacter</taxon>
    </lineage>
</organism>
<dbReference type="PATRIC" id="fig|907488.3.peg.122"/>
<protein>
    <submittedName>
        <fullName evidence="1">Uncharacterized protein</fullName>
    </submittedName>
</protein>
<sequence>MRIPKSAVILANVFDESNFTQVYGVLPPEKGRQRARISFILMRQQQEEKCLYRILI</sequence>
<gene>
    <name evidence="1" type="ORF">SC1083_0124</name>
</gene>
<accession>G4A5N9</accession>
<proteinExistence type="predicted"/>
<evidence type="ECO:0000313" key="1">
    <source>
        <dbReference type="EMBL" id="EGY35243.1"/>
    </source>
</evidence>
<name>G4A5N9_AGGAC</name>
<evidence type="ECO:0000313" key="2">
    <source>
        <dbReference type="Proteomes" id="UP000005508"/>
    </source>
</evidence>
<dbReference type="AlphaFoldDB" id="G4A5N9"/>